<dbReference type="Proteomes" id="UP000807504">
    <property type="component" value="Unassembled WGS sequence"/>
</dbReference>
<keyword evidence="2" id="KW-1185">Reference proteome</keyword>
<sequence>MYYLFESTDQTPIPLCGVFRGQGIYVLPTEDAHKCISDVYEMNGSDIYSRTNMSRFSIQSDNKQSRFSFRDPGKGLVAYQPQNVPIENISIGHPSPSLISSLKGVQNFFW</sequence>
<organism evidence="1 2">
    <name type="scientific">Argiope bruennichi</name>
    <name type="common">Wasp spider</name>
    <name type="synonym">Aranea bruennichi</name>
    <dbReference type="NCBI Taxonomy" id="94029"/>
    <lineage>
        <taxon>Eukaryota</taxon>
        <taxon>Metazoa</taxon>
        <taxon>Ecdysozoa</taxon>
        <taxon>Arthropoda</taxon>
        <taxon>Chelicerata</taxon>
        <taxon>Arachnida</taxon>
        <taxon>Araneae</taxon>
        <taxon>Araneomorphae</taxon>
        <taxon>Entelegynae</taxon>
        <taxon>Araneoidea</taxon>
        <taxon>Araneidae</taxon>
        <taxon>Argiope</taxon>
    </lineage>
</organism>
<dbReference type="EMBL" id="JABXBU010000012">
    <property type="protein sequence ID" value="KAF8789471.1"/>
    <property type="molecule type" value="Genomic_DNA"/>
</dbReference>
<protein>
    <submittedName>
        <fullName evidence="1">Uncharacterized protein</fullName>
    </submittedName>
</protein>
<evidence type="ECO:0000313" key="2">
    <source>
        <dbReference type="Proteomes" id="UP000807504"/>
    </source>
</evidence>
<dbReference type="AlphaFoldDB" id="A0A8T0FES8"/>
<gene>
    <name evidence="1" type="ORF">HNY73_007405</name>
</gene>
<evidence type="ECO:0000313" key="1">
    <source>
        <dbReference type="EMBL" id="KAF8789471.1"/>
    </source>
</evidence>
<comment type="caution">
    <text evidence="1">The sequence shown here is derived from an EMBL/GenBank/DDBJ whole genome shotgun (WGS) entry which is preliminary data.</text>
</comment>
<reference evidence="1" key="1">
    <citation type="journal article" date="2020" name="bioRxiv">
        <title>Chromosome-level reference genome of the European wasp spider Argiope bruennichi: a resource for studies on range expansion and evolutionary adaptation.</title>
        <authorList>
            <person name="Sheffer M.M."/>
            <person name="Hoppe A."/>
            <person name="Krehenwinkel H."/>
            <person name="Uhl G."/>
            <person name="Kuss A.W."/>
            <person name="Jensen L."/>
            <person name="Jensen C."/>
            <person name="Gillespie R.G."/>
            <person name="Hoff K.J."/>
            <person name="Prost S."/>
        </authorList>
    </citation>
    <scope>NUCLEOTIDE SEQUENCE</scope>
</reference>
<name>A0A8T0FES8_ARGBR</name>
<proteinExistence type="predicted"/>
<reference evidence="1" key="2">
    <citation type="submission" date="2020-06" db="EMBL/GenBank/DDBJ databases">
        <authorList>
            <person name="Sheffer M."/>
        </authorList>
    </citation>
    <scope>NUCLEOTIDE SEQUENCE</scope>
</reference>
<accession>A0A8T0FES8</accession>